<evidence type="ECO:0000313" key="1">
    <source>
        <dbReference type="EMBL" id="MBO8469864.1"/>
    </source>
</evidence>
<proteinExistence type="predicted"/>
<dbReference type="Proteomes" id="UP000810292">
    <property type="component" value="Unassembled WGS sequence"/>
</dbReference>
<accession>A0A9D9NE25</accession>
<evidence type="ECO:0000313" key="2">
    <source>
        <dbReference type="Proteomes" id="UP000810292"/>
    </source>
</evidence>
<organism evidence="1 2">
    <name type="scientific">Candidatus Ornithospirochaeta stercoravium</name>
    <dbReference type="NCBI Taxonomy" id="2840897"/>
    <lineage>
        <taxon>Bacteria</taxon>
        <taxon>Pseudomonadati</taxon>
        <taxon>Spirochaetota</taxon>
        <taxon>Spirochaetia</taxon>
        <taxon>Spirochaetales</taxon>
        <taxon>Spirochaetaceae</taxon>
        <taxon>Spirochaetaceae incertae sedis</taxon>
        <taxon>Candidatus Ornithospirochaeta</taxon>
    </lineage>
</organism>
<reference evidence="1" key="2">
    <citation type="journal article" date="2021" name="PeerJ">
        <title>Extensive microbial diversity within the chicken gut microbiome revealed by metagenomics and culture.</title>
        <authorList>
            <person name="Gilroy R."/>
            <person name="Ravi A."/>
            <person name="Getino M."/>
            <person name="Pursley I."/>
            <person name="Horton D.L."/>
            <person name="Alikhan N.F."/>
            <person name="Baker D."/>
            <person name="Gharbi K."/>
            <person name="Hall N."/>
            <person name="Watson M."/>
            <person name="Adriaenssens E.M."/>
            <person name="Foster-Nyarko E."/>
            <person name="Jarju S."/>
            <person name="Secka A."/>
            <person name="Antonio M."/>
            <person name="Oren A."/>
            <person name="Chaudhuri R.R."/>
            <person name="La Ragione R."/>
            <person name="Hildebrand F."/>
            <person name="Pallen M.J."/>
        </authorList>
    </citation>
    <scope>NUCLEOTIDE SEQUENCE</scope>
    <source>
        <strain evidence="1">14700</strain>
    </source>
</reference>
<dbReference type="AlphaFoldDB" id="A0A9D9NE25"/>
<reference evidence="1" key="1">
    <citation type="submission" date="2020-10" db="EMBL/GenBank/DDBJ databases">
        <authorList>
            <person name="Gilroy R."/>
        </authorList>
    </citation>
    <scope>NUCLEOTIDE SEQUENCE</scope>
    <source>
        <strain evidence="1">14700</strain>
    </source>
</reference>
<protein>
    <submittedName>
        <fullName evidence="1">Uncharacterized protein</fullName>
    </submittedName>
</protein>
<dbReference type="EMBL" id="JADIMF010000145">
    <property type="protein sequence ID" value="MBO8469864.1"/>
    <property type="molecule type" value="Genomic_DNA"/>
</dbReference>
<sequence>MSTQYRTIQNSFIGGLLSALQEGAVGSAAYSSGLSIAENVLYDTASVFRRYGTKFGTMAKSADSVFFRYWKSEDEIYMLECWDKGARLISRDGKAASNEVVTPYLASELRTLSVVSNMGELYVVHRNHKPAKMTVTEPETEGSLLVLSAPVDIAFVAAVPKPETPQDGDDWTVAKTFDSPGDYPSEQLFYGGRWWLMSTDNDPLMIWGSRTMDAATGTYRFNDFTLEEWHALKLETEEAPSEEEMTAADCAIAYQSSDMYGTRIRWALSHQSFLVGAGMSIYQYTGGAAISAVPAEGVSTFSLTQAVALGASGDKAVAYNSYVFFAGIGGHSLMCMNYSQQYSSYTGTDISVPVADYLRAGIKTICITEGSPAVVWVLTNDGKLLACSFSDTAGMIAWSIIRFTDDDHPLWIEAMESDVSRYATLFLVMDRAGKNTIETLEMVPGGAAYSVPFLDCYTISPEIDDEGMICLPELAERSVEMVESIEDSASGIRYSASLTGEADEDGYITLDSRFAQQAEEGTTITAGLKYMMIIGTLRSELPANGTSQSALRVIKNVTFRLYNSLGGNVTIRPSTTVGAFDRSKLEDEARPVLYRRYGEFRYGELEELFTGDISTSYKSSNTDDDRVAIYSDSPYPFCICALIIDHSIQEG</sequence>
<name>A0A9D9NE25_9SPIO</name>
<gene>
    <name evidence="1" type="ORF">IAA72_08785</name>
</gene>
<comment type="caution">
    <text evidence="1">The sequence shown here is derived from an EMBL/GenBank/DDBJ whole genome shotgun (WGS) entry which is preliminary data.</text>
</comment>